<evidence type="ECO:0000256" key="1">
    <source>
        <dbReference type="SAM" id="MobiDB-lite"/>
    </source>
</evidence>
<dbReference type="Proteomes" id="UP000649617">
    <property type="component" value="Unassembled WGS sequence"/>
</dbReference>
<dbReference type="OrthoDB" id="9985428at2759"/>
<feature type="region of interest" description="Disordered" evidence="1">
    <location>
        <begin position="1"/>
        <end position="52"/>
    </location>
</feature>
<protein>
    <submittedName>
        <fullName evidence="3">Clec16a protein</fullName>
    </submittedName>
</protein>
<feature type="non-terminal residue" evidence="3">
    <location>
        <position position="722"/>
    </location>
</feature>
<dbReference type="SUPFAM" id="SSF52949">
    <property type="entry name" value="Macro domain-like"/>
    <property type="match status" value="1"/>
</dbReference>
<sequence length="722" mass="80584">HKSEPEPATLQTKDSRASAEEKYLQDVVKVSSRHQHDPSRWKKEFADAGDGTNNPDMNCIRKLRKEIWNQTEMIFQELDESASLDKARSTTLFQPGDFSNCESPAVNCGHCMPEVEVVECDILDKAEAFAKEMGAVAVLNMASASSPGGGVRNGAGAQEENLCRRSDLYRFLAPQWRSLYPIQKNACLISENVTILRGSEKNGYPFLDQPFKVTILTCAALQRPPISGQRYRDPQDENCMREKVRAILGAAQKSGCRACVLSAFGCGAFGNPPEAVARLFKEELRTAKLHKVSFCIFNDHNAGRAHNPRGNYIPFKEVFELDVMSVCNLLECAVGQIVAWLKVWALADEWQRCRILRIEPGEVQIQWLEADVAPLAGSNATLPPTRLRLGGKTIECSEKVAKLKTRLGGLCGRAALCLFGRVGNLFGPFHEDGSTGEVLEISAPSVWEHVVRANSDLHWDIFAHTWDESLAPAIEAAFAPVALHAEPQPDLPTVQSFGETCRRSVQLKRDKEIKDGMRYDLVVLMRAPLRLSPAVGSAALWSGHWCSIHAEDLSLRELAVLTHDPSFRHVRYRPSGVFAPSQFAPTGLHDFWFAGSSAVMDRFASWGLRVPELRARFGLQSDEVPVDVGHFYTFLHAKELGLPLKFEGISNFDYTLVRYRNCTLLVGEQIRDPDIFCSHWEISMTRECESWRLQQPGWAAQYCPLAGKRAELVPWGKECGPF</sequence>
<dbReference type="EMBL" id="CAJNIZ010019791">
    <property type="protein sequence ID" value="CAE7431198.1"/>
    <property type="molecule type" value="Genomic_DNA"/>
</dbReference>
<dbReference type="PANTHER" id="PTHR35596">
    <property type="entry name" value="DUF2263 DOMAIN-CONTAINING PROTEIN"/>
    <property type="match status" value="1"/>
</dbReference>
<dbReference type="AlphaFoldDB" id="A0A812RBV6"/>
<feature type="compositionally biased region" description="Basic and acidic residues" evidence="1">
    <location>
        <begin position="13"/>
        <end position="24"/>
    </location>
</feature>
<dbReference type="Pfam" id="PF10021">
    <property type="entry name" value="PARG_cat_microb"/>
    <property type="match status" value="1"/>
</dbReference>
<dbReference type="InterPro" id="IPR043472">
    <property type="entry name" value="Macro_dom-like"/>
</dbReference>
<accession>A0A812RBV6</accession>
<name>A0A812RBV6_SYMPI</name>
<dbReference type="PANTHER" id="PTHR35596:SF1">
    <property type="entry name" value="MICROBIAL-TYPE PARG CATALYTIC DOMAIN-CONTAINING PROTEIN"/>
    <property type="match status" value="1"/>
</dbReference>
<gene>
    <name evidence="3" type="primary">Clec16a</name>
    <name evidence="3" type="ORF">SPIL2461_LOCUS10551</name>
</gene>
<evidence type="ECO:0000259" key="2">
    <source>
        <dbReference type="Pfam" id="PF10021"/>
    </source>
</evidence>
<feature type="compositionally biased region" description="Basic and acidic residues" evidence="1">
    <location>
        <begin position="34"/>
        <end position="46"/>
    </location>
</feature>
<keyword evidence="4" id="KW-1185">Reference proteome</keyword>
<dbReference type="Gene3D" id="3.40.220.10">
    <property type="entry name" value="Leucine Aminopeptidase, subunit E, domain 1"/>
    <property type="match status" value="1"/>
</dbReference>
<evidence type="ECO:0000313" key="4">
    <source>
        <dbReference type="Proteomes" id="UP000649617"/>
    </source>
</evidence>
<organism evidence="3 4">
    <name type="scientific">Symbiodinium pilosum</name>
    <name type="common">Dinoflagellate</name>
    <dbReference type="NCBI Taxonomy" id="2952"/>
    <lineage>
        <taxon>Eukaryota</taxon>
        <taxon>Sar</taxon>
        <taxon>Alveolata</taxon>
        <taxon>Dinophyceae</taxon>
        <taxon>Suessiales</taxon>
        <taxon>Symbiodiniaceae</taxon>
        <taxon>Symbiodinium</taxon>
    </lineage>
</organism>
<dbReference type="InterPro" id="IPR019261">
    <property type="entry name" value="PARG_cat_microbial"/>
</dbReference>
<comment type="caution">
    <text evidence="3">The sequence shown here is derived from an EMBL/GenBank/DDBJ whole genome shotgun (WGS) entry which is preliminary data.</text>
</comment>
<feature type="domain" description="Microbial-type PARG catalytic" evidence="2">
    <location>
        <begin position="87"/>
        <end position="184"/>
    </location>
</feature>
<dbReference type="NCBIfam" id="TIGR02452">
    <property type="entry name" value="TIGR02452 family protein"/>
    <property type="match status" value="1"/>
</dbReference>
<dbReference type="InterPro" id="IPR012664">
    <property type="entry name" value="CHP02452"/>
</dbReference>
<proteinExistence type="predicted"/>
<evidence type="ECO:0000313" key="3">
    <source>
        <dbReference type="EMBL" id="CAE7431198.1"/>
    </source>
</evidence>
<reference evidence="3" key="1">
    <citation type="submission" date="2021-02" db="EMBL/GenBank/DDBJ databases">
        <authorList>
            <person name="Dougan E. K."/>
            <person name="Rhodes N."/>
            <person name="Thang M."/>
            <person name="Chan C."/>
        </authorList>
    </citation>
    <scope>NUCLEOTIDE SEQUENCE</scope>
</reference>